<dbReference type="SMART" id="SM01248">
    <property type="entry name" value="KaiB"/>
    <property type="match status" value="1"/>
</dbReference>
<evidence type="ECO:0000313" key="2">
    <source>
        <dbReference type="EMBL" id="MCS3902449.1"/>
    </source>
</evidence>
<evidence type="ECO:0000259" key="1">
    <source>
        <dbReference type="SMART" id="SM01248"/>
    </source>
</evidence>
<gene>
    <name evidence="2" type="ORF">J2T55_000445</name>
</gene>
<sequence length="114" mass="12732">MNTQSQTDNGLRSQLVLFTTGDSPRSMRARSNLKQALKCLDVEDIKAEEIDLIRNPDKVLEHGVFATPALVNTSDSGQSNVLYGDFSDLDKLKEFLRNIINADQVEQPDHCTQP</sequence>
<dbReference type="InterPro" id="IPR011649">
    <property type="entry name" value="KaiB_domain"/>
</dbReference>
<dbReference type="Proteomes" id="UP001204445">
    <property type="component" value="Unassembled WGS sequence"/>
</dbReference>
<evidence type="ECO:0000313" key="3">
    <source>
        <dbReference type="Proteomes" id="UP001204445"/>
    </source>
</evidence>
<comment type="caution">
    <text evidence="2">The sequence shown here is derived from an EMBL/GenBank/DDBJ whole genome shotgun (WGS) entry which is preliminary data.</text>
</comment>
<dbReference type="SUPFAM" id="SSF52833">
    <property type="entry name" value="Thioredoxin-like"/>
    <property type="match status" value="1"/>
</dbReference>
<feature type="domain" description="KaiB" evidence="1">
    <location>
        <begin position="16"/>
        <end position="98"/>
    </location>
</feature>
<proteinExistence type="predicted"/>
<dbReference type="GO" id="GO:0048511">
    <property type="term" value="P:rhythmic process"/>
    <property type="evidence" value="ECO:0007669"/>
    <property type="project" value="InterPro"/>
</dbReference>
<dbReference type="AlphaFoldDB" id="A0AAE3HHN0"/>
<dbReference type="EMBL" id="JANUCT010000002">
    <property type="protein sequence ID" value="MCS3902449.1"/>
    <property type="molecule type" value="Genomic_DNA"/>
</dbReference>
<dbReference type="RefSeq" id="WP_259053972.1">
    <property type="nucleotide sequence ID" value="NZ_JANUCT010000002.1"/>
</dbReference>
<dbReference type="InterPro" id="IPR036249">
    <property type="entry name" value="Thioredoxin-like_sf"/>
</dbReference>
<dbReference type="Gene3D" id="3.40.30.10">
    <property type="entry name" value="Glutaredoxin"/>
    <property type="match status" value="1"/>
</dbReference>
<keyword evidence="3" id="KW-1185">Reference proteome</keyword>
<accession>A0AAE3HHN0</accession>
<reference evidence="2" key="1">
    <citation type="submission" date="2022-08" db="EMBL/GenBank/DDBJ databases">
        <title>Genomic Encyclopedia of Type Strains, Phase III (KMG-III): the genomes of soil and plant-associated and newly described type strains.</title>
        <authorList>
            <person name="Whitman W."/>
        </authorList>
    </citation>
    <scope>NUCLEOTIDE SEQUENCE</scope>
    <source>
        <strain evidence="2">HMT 1</strain>
    </source>
</reference>
<protein>
    <submittedName>
        <fullName evidence="2">Circadian clock protein KaiB</fullName>
    </submittedName>
</protein>
<name>A0AAE3HHN0_9GAMM</name>
<organism evidence="2 3">
    <name type="scientific">Methylohalomonas lacus</name>
    <dbReference type="NCBI Taxonomy" id="398773"/>
    <lineage>
        <taxon>Bacteria</taxon>
        <taxon>Pseudomonadati</taxon>
        <taxon>Pseudomonadota</taxon>
        <taxon>Gammaproteobacteria</taxon>
        <taxon>Methylohalomonadales</taxon>
        <taxon>Methylohalomonadaceae</taxon>
        <taxon>Methylohalomonas</taxon>
    </lineage>
</organism>